<dbReference type="Pfam" id="PF23562">
    <property type="entry name" value="AMP-binding_C_3"/>
    <property type="match status" value="1"/>
</dbReference>
<dbReference type="PANTHER" id="PTHR43272:SF33">
    <property type="entry name" value="AMP-BINDING DOMAIN-CONTAINING PROTEIN-RELATED"/>
    <property type="match status" value="1"/>
</dbReference>
<name>A0ABU2ZRJ8_9ALTE</name>
<dbReference type="Pfam" id="PF00501">
    <property type="entry name" value="AMP-binding"/>
    <property type="match status" value="1"/>
</dbReference>
<keyword evidence="6" id="KW-1185">Reference proteome</keyword>
<evidence type="ECO:0000256" key="2">
    <source>
        <dbReference type="ARBA" id="ARBA00022840"/>
    </source>
</evidence>
<dbReference type="RefSeq" id="WP_311367554.1">
    <property type="nucleotide sequence ID" value="NZ_JAVRHX010000001.1"/>
</dbReference>
<dbReference type="SUPFAM" id="SSF56801">
    <property type="entry name" value="Acetyl-CoA synthetase-like"/>
    <property type="match status" value="1"/>
</dbReference>
<keyword evidence="2" id="KW-0067">ATP-binding</keyword>
<dbReference type="InterPro" id="IPR042099">
    <property type="entry name" value="ANL_N_sf"/>
</dbReference>
<dbReference type="Gene3D" id="3.40.50.12780">
    <property type="entry name" value="N-terminal domain of ligase-like"/>
    <property type="match status" value="1"/>
</dbReference>
<evidence type="ECO:0000259" key="4">
    <source>
        <dbReference type="Pfam" id="PF00501"/>
    </source>
</evidence>
<dbReference type="InterPro" id="IPR000873">
    <property type="entry name" value="AMP-dep_synth/lig_dom"/>
</dbReference>
<dbReference type="Proteomes" id="UP001253545">
    <property type="component" value="Unassembled WGS sequence"/>
</dbReference>
<evidence type="ECO:0000313" key="5">
    <source>
        <dbReference type="EMBL" id="MDT0594067.1"/>
    </source>
</evidence>
<dbReference type="PROSITE" id="PS00455">
    <property type="entry name" value="AMP_BINDING"/>
    <property type="match status" value="1"/>
</dbReference>
<protein>
    <submittedName>
        <fullName evidence="5">AMP-binding protein</fullName>
    </submittedName>
</protein>
<sequence length="561" mass="62132">MPLDNTNQAAVAGVQNTIISPLEMLYKWEKENTEQHYMTQPVKGETRTFTWGQTAETARRVAAKLKSYDYPKGTRIGILGKNTAEWVITDLAIMMAGYVSVPIFSTAGKDTITYVLEHAECPLLFVGKLDNTAAINAIETDDLIKVGFPYDDVSADIDWGTFTDIEPMQESPVHDMNDIMTIIYTSGSTGQPKGVVHTYNTINWAARNSLNALEVSAKDRVMSYLPLAHITERVLIELASLYAGTSIHFVESLESFTRDVKDCQPTLFISVPRLWTKFQMGVLSQIPQKKLSFLLSIPFVGKKVAKKVRDGLGFGSARMWASGSAPIPPATIEWFSKIGVDISEGWGMTENSAYGTSTIPFRADKIGSIGKAYDGVEVRIAEDGEIQVKGTCNMVGYYKDQEKTDEVFTSDGYLRTGDKGVIDDDGFVFITGRLKDIFKTEKGKYVAPAPIEASIMENSMVEQVCVTGTSLPQPIALLVLSADARTEAKDIVTEALTNTLNEVNAQLESHQRMDRVIVFTEEWSVENELLTPTLKVKRHVIEEKFKDAITGKYSDKVVWGD</sequence>
<feature type="domain" description="AMP-dependent synthetase/ligase" evidence="4">
    <location>
        <begin position="42"/>
        <end position="398"/>
    </location>
</feature>
<gene>
    <name evidence="5" type="ORF">RM552_04340</name>
</gene>
<accession>A0ABU2ZRJ8</accession>
<evidence type="ECO:0000313" key="6">
    <source>
        <dbReference type="Proteomes" id="UP001253545"/>
    </source>
</evidence>
<keyword evidence="1" id="KW-0547">Nucleotide-binding</keyword>
<comment type="caution">
    <text evidence="5">The sequence shown here is derived from an EMBL/GenBank/DDBJ whole genome shotgun (WGS) entry which is preliminary data.</text>
</comment>
<proteinExistence type="predicted"/>
<dbReference type="PANTHER" id="PTHR43272">
    <property type="entry name" value="LONG-CHAIN-FATTY-ACID--COA LIGASE"/>
    <property type="match status" value="1"/>
</dbReference>
<evidence type="ECO:0000256" key="1">
    <source>
        <dbReference type="ARBA" id="ARBA00022741"/>
    </source>
</evidence>
<dbReference type="EMBL" id="JAVRHX010000001">
    <property type="protein sequence ID" value="MDT0594067.1"/>
    <property type="molecule type" value="Genomic_DNA"/>
</dbReference>
<evidence type="ECO:0000256" key="3">
    <source>
        <dbReference type="ARBA" id="ARBA00024484"/>
    </source>
</evidence>
<dbReference type="Gene3D" id="3.30.300.30">
    <property type="match status" value="1"/>
</dbReference>
<reference evidence="5 6" key="1">
    <citation type="submission" date="2023-09" db="EMBL/GenBank/DDBJ databases">
        <authorList>
            <person name="Rey-Velasco X."/>
        </authorList>
    </citation>
    <scope>NUCLEOTIDE SEQUENCE [LARGE SCALE GENOMIC DNA]</scope>
    <source>
        <strain evidence="5 6">P117</strain>
    </source>
</reference>
<dbReference type="InterPro" id="IPR020845">
    <property type="entry name" value="AMP-binding_CS"/>
</dbReference>
<comment type="catalytic activity">
    <reaction evidence="3">
        <text>a long-chain fatty acid + ATP + CoA = a long-chain fatty acyl-CoA + AMP + diphosphate</text>
        <dbReference type="Rhea" id="RHEA:15421"/>
        <dbReference type="ChEBI" id="CHEBI:30616"/>
        <dbReference type="ChEBI" id="CHEBI:33019"/>
        <dbReference type="ChEBI" id="CHEBI:57287"/>
        <dbReference type="ChEBI" id="CHEBI:57560"/>
        <dbReference type="ChEBI" id="CHEBI:83139"/>
        <dbReference type="ChEBI" id="CHEBI:456215"/>
        <dbReference type="EC" id="6.2.1.3"/>
    </reaction>
    <physiologicalReaction direction="left-to-right" evidence="3">
        <dbReference type="Rhea" id="RHEA:15422"/>
    </physiologicalReaction>
</comment>
<dbReference type="InterPro" id="IPR045851">
    <property type="entry name" value="AMP-bd_C_sf"/>
</dbReference>
<organism evidence="5 6">
    <name type="scientific">Glaciecola petra</name>
    <dbReference type="NCBI Taxonomy" id="3075602"/>
    <lineage>
        <taxon>Bacteria</taxon>
        <taxon>Pseudomonadati</taxon>
        <taxon>Pseudomonadota</taxon>
        <taxon>Gammaproteobacteria</taxon>
        <taxon>Alteromonadales</taxon>
        <taxon>Alteromonadaceae</taxon>
        <taxon>Glaciecola</taxon>
    </lineage>
</organism>